<dbReference type="InterPro" id="IPR036291">
    <property type="entry name" value="NAD(P)-bd_dom_sf"/>
</dbReference>
<dbReference type="GO" id="GO:0015079">
    <property type="term" value="F:potassium ion transmembrane transporter activity"/>
    <property type="evidence" value="ECO:0007669"/>
    <property type="project" value="InterPro"/>
</dbReference>
<evidence type="ECO:0000256" key="1">
    <source>
        <dbReference type="ARBA" id="ARBA00017378"/>
    </source>
</evidence>
<dbReference type="InterPro" id="IPR006036">
    <property type="entry name" value="K_uptake_TrkA"/>
</dbReference>
<gene>
    <name evidence="9" type="ordered locus">Dacet_2986</name>
</gene>
<keyword evidence="5" id="KW-0520">NAD</keyword>
<dbReference type="HOGENOM" id="CLU_046525_0_3_0"/>
<protein>
    <recommendedName>
        <fullName evidence="1">Trk system potassium uptake protein TrkA</fullName>
    </recommendedName>
</protein>
<evidence type="ECO:0000256" key="5">
    <source>
        <dbReference type="ARBA" id="ARBA00023027"/>
    </source>
</evidence>
<name>D4H732_DENA2</name>
<sequence length="448" mass="49149">MKIVVAGAGEVGFHIADHLIKEGKDVVLIEKDADRAKFASSHLDCLVITGEASNLEILKQAGIQKADGFISATDYDEVNMITCFIVASEYDVPVKIARVRNMEYSKTRLVGQKYSGIDYIVNPEIEAAKSIASTVQHGATSDIFLFGNSDIQLRDIFVDEDSFFNGKSLKQIKTEIKEDFIIAGIMRETEVIVPTGDSVVQDKDHIYIIAAKNTFLQILKKTGTKLRNLHTVVVLGGGKIGRYVTEFLIKMGKNVKIVDKDYEKCKKLASDYPDIMVLNGDISDESLFEEENLHKADAIVTTTKNEELNILAAIYGKSKGIKRSVALVNKSNYLNIADDLGIDSTVSPKLSSVNAILKHIRRGNIKSVYKIFDGKAEVSEFSVQREAPVSGKALKDIKLPSGSLILAVIRGGQNIIPDGNFALESGDSVITFCIKDTADSLQKFFSGR</sequence>
<dbReference type="KEGG" id="dap:Dacet_2986"/>
<feature type="domain" description="RCK N-terminal" evidence="7">
    <location>
        <begin position="229"/>
        <end position="348"/>
    </location>
</feature>
<evidence type="ECO:0000256" key="4">
    <source>
        <dbReference type="ARBA" id="ARBA00022958"/>
    </source>
</evidence>
<feature type="domain" description="RCK C-terminal" evidence="8">
    <location>
        <begin position="366"/>
        <end position="447"/>
    </location>
</feature>
<dbReference type="PRINTS" id="PR00335">
    <property type="entry name" value="KUPTAKETRKA"/>
</dbReference>
<keyword evidence="6" id="KW-0406">Ion transport</keyword>
<dbReference type="EMBL" id="CP001968">
    <property type="protein sequence ID" value="ADD69736.1"/>
    <property type="molecule type" value="Genomic_DNA"/>
</dbReference>
<dbReference type="RefSeq" id="WP_013012221.1">
    <property type="nucleotide sequence ID" value="NC_013943.1"/>
</dbReference>
<keyword evidence="4" id="KW-0630">Potassium</keyword>
<dbReference type="Proteomes" id="UP000002012">
    <property type="component" value="Chromosome"/>
</dbReference>
<dbReference type="NCBIfam" id="NF007032">
    <property type="entry name" value="PRK09496.1-4"/>
    <property type="match status" value="1"/>
</dbReference>
<dbReference type="NCBIfam" id="NF007031">
    <property type="entry name" value="PRK09496.1-2"/>
    <property type="match status" value="1"/>
</dbReference>
<evidence type="ECO:0000313" key="9">
    <source>
        <dbReference type="EMBL" id="ADD69736.1"/>
    </source>
</evidence>
<evidence type="ECO:0000256" key="3">
    <source>
        <dbReference type="ARBA" id="ARBA00022538"/>
    </source>
</evidence>
<dbReference type="PANTHER" id="PTHR43833">
    <property type="entry name" value="POTASSIUM CHANNEL PROTEIN 2-RELATED-RELATED"/>
    <property type="match status" value="1"/>
</dbReference>
<dbReference type="Pfam" id="PF02080">
    <property type="entry name" value="TrkA_C"/>
    <property type="match status" value="2"/>
</dbReference>
<dbReference type="Gene3D" id="3.40.50.720">
    <property type="entry name" value="NAD(P)-binding Rossmann-like Domain"/>
    <property type="match status" value="2"/>
</dbReference>
<dbReference type="InterPro" id="IPR006037">
    <property type="entry name" value="RCK_C"/>
</dbReference>
<dbReference type="Gene3D" id="3.30.70.1450">
    <property type="entry name" value="Regulator of K+ conductance, C-terminal domain"/>
    <property type="match status" value="2"/>
</dbReference>
<dbReference type="PROSITE" id="PS51202">
    <property type="entry name" value="RCK_C"/>
    <property type="match status" value="2"/>
</dbReference>
<dbReference type="InParanoid" id="D4H732"/>
<dbReference type="InterPro" id="IPR003148">
    <property type="entry name" value="RCK_N"/>
</dbReference>
<feature type="domain" description="RCK N-terminal" evidence="7">
    <location>
        <begin position="1"/>
        <end position="121"/>
    </location>
</feature>
<dbReference type="AlphaFoldDB" id="D4H732"/>
<accession>D4H732</accession>
<evidence type="ECO:0000256" key="6">
    <source>
        <dbReference type="ARBA" id="ARBA00023065"/>
    </source>
</evidence>
<dbReference type="PANTHER" id="PTHR43833:SF5">
    <property type="entry name" value="TRK SYSTEM POTASSIUM UPTAKE PROTEIN TRKA"/>
    <property type="match status" value="1"/>
</dbReference>
<evidence type="ECO:0000259" key="7">
    <source>
        <dbReference type="PROSITE" id="PS51201"/>
    </source>
</evidence>
<dbReference type="PaxDb" id="522772-Dacet_2986"/>
<dbReference type="Pfam" id="PF02254">
    <property type="entry name" value="TrkA_N"/>
    <property type="match status" value="2"/>
</dbReference>
<dbReference type="eggNOG" id="COG0569">
    <property type="taxonomic scope" value="Bacteria"/>
</dbReference>
<dbReference type="FunCoup" id="D4H732">
    <property type="interactions" value="119"/>
</dbReference>
<evidence type="ECO:0000313" key="10">
    <source>
        <dbReference type="Proteomes" id="UP000002012"/>
    </source>
</evidence>
<keyword evidence="2" id="KW-0813">Transport</keyword>
<dbReference type="NCBIfam" id="NF007039">
    <property type="entry name" value="PRK09496.3-2"/>
    <property type="match status" value="1"/>
</dbReference>
<dbReference type="SUPFAM" id="SSF51735">
    <property type="entry name" value="NAD(P)-binding Rossmann-fold domains"/>
    <property type="match status" value="2"/>
</dbReference>
<dbReference type="InterPro" id="IPR036721">
    <property type="entry name" value="RCK_C_sf"/>
</dbReference>
<dbReference type="SUPFAM" id="SSF116726">
    <property type="entry name" value="TrkA C-terminal domain-like"/>
    <property type="match status" value="2"/>
</dbReference>
<dbReference type="PROSITE" id="PS51201">
    <property type="entry name" value="RCK_N"/>
    <property type="match status" value="2"/>
</dbReference>
<dbReference type="STRING" id="522772.Dacet_2986"/>
<reference evidence="9 10" key="1">
    <citation type="journal article" date="2010" name="Stand. Genomic Sci.">
        <title>Complete genome sequence of Denitrovibrio acetiphilus type strain (N2460).</title>
        <authorList>
            <person name="Kiss H."/>
            <person name="Lang E."/>
            <person name="Lapidus A."/>
            <person name="Copeland A."/>
            <person name="Nolan M."/>
            <person name="Glavina Del Rio T."/>
            <person name="Chen F."/>
            <person name="Lucas S."/>
            <person name="Tice H."/>
            <person name="Cheng J.F."/>
            <person name="Han C."/>
            <person name="Goodwin L."/>
            <person name="Pitluck S."/>
            <person name="Liolios K."/>
            <person name="Pati A."/>
            <person name="Ivanova N."/>
            <person name="Mavromatis K."/>
            <person name="Chen A."/>
            <person name="Palaniappan K."/>
            <person name="Land M."/>
            <person name="Hauser L."/>
            <person name="Chang Y.J."/>
            <person name="Jeffries C.D."/>
            <person name="Detter J.C."/>
            <person name="Brettin T."/>
            <person name="Spring S."/>
            <person name="Rohde M."/>
            <person name="Goker M."/>
            <person name="Woyke T."/>
            <person name="Bristow J."/>
            <person name="Eisen J.A."/>
            <person name="Markowitz V."/>
            <person name="Hugenholtz P."/>
            <person name="Kyrpides N.C."/>
            <person name="Klenk H.P."/>
        </authorList>
    </citation>
    <scope>NUCLEOTIDE SEQUENCE [LARGE SCALE GENOMIC DNA]</scope>
    <source>
        <strain evidence="10">DSM 12809 / NBRC 114555 / N2460</strain>
    </source>
</reference>
<evidence type="ECO:0000256" key="2">
    <source>
        <dbReference type="ARBA" id="ARBA00022448"/>
    </source>
</evidence>
<evidence type="ECO:0000259" key="8">
    <source>
        <dbReference type="PROSITE" id="PS51202"/>
    </source>
</evidence>
<feature type="domain" description="RCK C-terminal" evidence="8">
    <location>
        <begin position="141"/>
        <end position="225"/>
    </location>
</feature>
<organism evidence="9 10">
    <name type="scientific">Denitrovibrio acetiphilus (strain DSM 12809 / NBRC 114555 / N2460)</name>
    <dbReference type="NCBI Taxonomy" id="522772"/>
    <lineage>
        <taxon>Bacteria</taxon>
        <taxon>Pseudomonadati</taxon>
        <taxon>Deferribacterota</taxon>
        <taxon>Deferribacteres</taxon>
        <taxon>Deferribacterales</taxon>
        <taxon>Geovibrionaceae</taxon>
        <taxon>Denitrovibrio</taxon>
    </lineage>
</organism>
<keyword evidence="3" id="KW-0633">Potassium transport</keyword>
<keyword evidence="10" id="KW-1185">Reference proteome</keyword>
<dbReference type="GO" id="GO:0005886">
    <property type="term" value="C:plasma membrane"/>
    <property type="evidence" value="ECO:0007669"/>
    <property type="project" value="InterPro"/>
</dbReference>
<dbReference type="InterPro" id="IPR050721">
    <property type="entry name" value="Trk_Ktr_HKT_K-transport"/>
</dbReference>
<dbReference type="OrthoDB" id="9775180at2"/>
<proteinExistence type="predicted"/>